<evidence type="ECO:0000313" key="4">
    <source>
        <dbReference type="Proteomes" id="UP001364156"/>
    </source>
</evidence>
<evidence type="ECO:0000259" key="2">
    <source>
        <dbReference type="PROSITE" id="PS50943"/>
    </source>
</evidence>
<gene>
    <name evidence="3" type="ORF">RZ517_15865</name>
</gene>
<dbReference type="InterPro" id="IPR001387">
    <property type="entry name" value="Cro/C1-type_HTH"/>
</dbReference>
<dbReference type="Pfam" id="PF01381">
    <property type="entry name" value="HTH_3"/>
    <property type="match status" value="1"/>
</dbReference>
<reference evidence="3 4" key="1">
    <citation type="submission" date="2023-10" db="EMBL/GenBank/DDBJ databases">
        <title>Roseovarius strain S88 nov., isolated from a marine algae.</title>
        <authorList>
            <person name="Lee M.W."/>
            <person name="Lee J.K."/>
            <person name="Kim J.M."/>
            <person name="Choi D.G."/>
            <person name="Baek J.H."/>
            <person name="Bayburt H."/>
            <person name="Jung J.J."/>
            <person name="Han D.M."/>
            <person name="Jeon C.O."/>
        </authorList>
    </citation>
    <scope>NUCLEOTIDE SEQUENCE [LARGE SCALE GENOMIC DNA]</scope>
    <source>
        <strain evidence="3 4">S88</strain>
    </source>
</reference>
<dbReference type="CDD" id="cd00093">
    <property type="entry name" value="HTH_XRE"/>
    <property type="match status" value="1"/>
</dbReference>
<dbReference type="SMART" id="SM00530">
    <property type="entry name" value="HTH_XRE"/>
    <property type="match status" value="1"/>
</dbReference>
<dbReference type="InterPro" id="IPR050807">
    <property type="entry name" value="TransReg_Diox_bact_type"/>
</dbReference>
<dbReference type="RefSeq" id="WP_338549097.1">
    <property type="nucleotide sequence ID" value="NZ_CP146069.1"/>
</dbReference>
<dbReference type="Gene3D" id="1.10.260.40">
    <property type="entry name" value="lambda repressor-like DNA-binding domains"/>
    <property type="match status" value="1"/>
</dbReference>
<dbReference type="PANTHER" id="PTHR46797:SF1">
    <property type="entry name" value="METHYLPHOSPHONATE SYNTHASE"/>
    <property type="match status" value="1"/>
</dbReference>
<evidence type="ECO:0000256" key="1">
    <source>
        <dbReference type="ARBA" id="ARBA00023125"/>
    </source>
</evidence>
<feature type="domain" description="HTH cro/C1-type" evidence="2">
    <location>
        <begin position="22"/>
        <end position="76"/>
    </location>
</feature>
<dbReference type="InterPro" id="IPR010982">
    <property type="entry name" value="Lambda_DNA-bd_dom_sf"/>
</dbReference>
<dbReference type="PROSITE" id="PS50943">
    <property type="entry name" value="HTH_CROC1"/>
    <property type="match status" value="1"/>
</dbReference>
<dbReference type="Proteomes" id="UP001364156">
    <property type="component" value="Chromosome"/>
</dbReference>
<name>A0ABZ2HG50_9RHOB</name>
<proteinExistence type="predicted"/>
<dbReference type="PANTHER" id="PTHR46797">
    <property type="entry name" value="HTH-TYPE TRANSCRIPTIONAL REGULATOR"/>
    <property type="match status" value="1"/>
</dbReference>
<organism evidence="3 4">
    <name type="scientific">Roseovarius phycicola</name>
    <dbReference type="NCBI Taxonomy" id="3080976"/>
    <lineage>
        <taxon>Bacteria</taxon>
        <taxon>Pseudomonadati</taxon>
        <taxon>Pseudomonadota</taxon>
        <taxon>Alphaproteobacteria</taxon>
        <taxon>Rhodobacterales</taxon>
        <taxon>Roseobacteraceae</taxon>
        <taxon>Roseovarius</taxon>
    </lineage>
</organism>
<dbReference type="EMBL" id="CP146069">
    <property type="protein sequence ID" value="WWR46228.1"/>
    <property type="molecule type" value="Genomic_DNA"/>
</dbReference>
<protein>
    <submittedName>
        <fullName evidence="3">Helix-turn-helix transcriptional regulator</fullName>
    </submittedName>
</protein>
<keyword evidence="4" id="KW-1185">Reference proteome</keyword>
<accession>A0ABZ2HG50</accession>
<evidence type="ECO:0000313" key="3">
    <source>
        <dbReference type="EMBL" id="WWR46228.1"/>
    </source>
</evidence>
<sequence>MYVKKNELTPPKDALTQLGEDLRGLRRAQGLTLDDLAVASGKSVSFISKIERGQARPSVTTLQELAGALGVPVGWFLKQTALCPRMSALVWCARVVVESSAIRG</sequence>
<keyword evidence="1" id="KW-0238">DNA-binding</keyword>
<dbReference type="SUPFAM" id="SSF47413">
    <property type="entry name" value="lambda repressor-like DNA-binding domains"/>
    <property type="match status" value="1"/>
</dbReference>